<evidence type="ECO:0000313" key="1">
    <source>
        <dbReference type="EMBL" id="KAJ1898369.1"/>
    </source>
</evidence>
<organism evidence="1 2">
    <name type="scientific">Kickxella alabastrina</name>
    <dbReference type="NCBI Taxonomy" id="61397"/>
    <lineage>
        <taxon>Eukaryota</taxon>
        <taxon>Fungi</taxon>
        <taxon>Fungi incertae sedis</taxon>
        <taxon>Zoopagomycota</taxon>
        <taxon>Kickxellomycotina</taxon>
        <taxon>Kickxellomycetes</taxon>
        <taxon>Kickxellales</taxon>
        <taxon>Kickxellaceae</taxon>
        <taxon>Kickxella</taxon>
    </lineage>
</organism>
<proteinExistence type="predicted"/>
<gene>
    <name evidence="1" type="ORF">LPJ66_002804</name>
</gene>
<accession>A0ACC1IPM3</accession>
<dbReference type="Proteomes" id="UP001150581">
    <property type="component" value="Unassembled WGS sequence"/>
</dbReference>
<comment type="caution">
    <text evidence="1">The sequence shown here is derived from an EMBL/GenBank/DDBJ whole genome shotgun (WGS) entry which is preliminary data.</text>
</comment>
<protein>
    <submittedName>
        <fullName evidence="1">Uncharacterized protein</fullName>
    </submittedName>
</protein>
<sequence>MSDTTSSFSSLSLSTDNNSSSSSSSTQIDWEGTQTLATHRNNDLTEDFTCKASLAFDQWFACLTVGKQLSNYYRYGEKRSCGRHWSKLNLCMGMKMRSEEAGKELMRAFNAKEEAKRDAMPNVLDLWSKRT</sequence>
<dbReference type="EMBL" id="JANBPG010000244">
    <property type="protein sequence ID" value="KAJ1898369.1"/>
    <property type="molecule type" value="Genomic_DNA"/>
</dbReference>
<keyword evidence="2" id="KW-1185">Reference proteome</keyword>
<evidence type="ECO:0000313" key="2">
    <source>
        <dbReference type="Proteomes" id="UP001150581"/>
    </source>
</evidence>
<reference evidence="1" key="1">
    <citation type="submission" date="2022-07" db="EMBL/GenBank/DDBJ databases">
        <title>Phylogenomic reconstructions and comparative analyses of Kickxellomycotina fungi.</title>
        <authorList>
            <person name="Reynolds N.K."/>
            <person name="Stajich J.E."/>
            <person name="Barry K."/>
            <person name="Grigoriev I.V."/>
            <person name="Crous P."/>
            <person name="Smith M.E."/>
        </authorList>
    </citation>
    <scope>NUCLEOTIDE SEQUENCE</scope>
    <source>
        <strain evidence="1">Benny 63K</strain>
    </source>
</reference>
<name>A0ACC1IPM3_9FUNG</name>